<dbReference type="Pfam" id="PF13426">
    <property type="entry name" value="PAS_9"/>
    <property type="match status" value="2"/>
</dbReference>
<dbReference type="SUPFAM" id="SSF55785">
    <property type="entry name" value="PYP-like sensor domain (PAS domain)"/>
    <property type="match status" value="2"/>
</dbReference>
<dbReference type="InterPro" id="IPR004358">
    <property type="entry name" value="Sig_transdc_His_kin-like_C"/>
</dbReference>
<dbReference type="SMART" id="SM00387">
    <property type="entry name" value="HATPase_c"/>
    <property type="match status" value="1"/>
</dbReference>
<dbReference type="Gene3D" id="1.10.287.130">
    <property type="match status" value="1"/>
</dbReference>
<dbReference type="InterPro" id="IPR001610">
    <property type="entry name" value="PAC"/>
</dbReference>
<evidence type="ECO:0000256" key="3">
    <source>
        <dbReference type="ARBA" id="ARBA00022553"/>
    </source>
</evidence>
<dbReference type="SUPFAM" id="SSF52172">
    <property type="entry name" value="CheY-like"/>
    <property type="match status" value="1"/>
</dbReference>
<dbReference type="NCBIfam" id="TIGR00229">
    <property type="entry name" value="sensory_box"/>
    <property type="match status" value="2"/>
</dbReference>
<feature type="modified residue" description="4-aspartylphosphate" evidence="4">
    <location>
        <position position="576"/>
    </location>
</feature>
<dbReference type="InterPro" id="IPR005467">
    <property type="entry name" value="His_kinase_dom"/>
</dbReference>
<keyword evidence="3 4" id="KW-0597">Phosphoprotein</keyword>
<evidence type="ECO:0000259" key="6">
    <source>
        <dbReference type="PROSITE" id="PS50109"/>
    </source>
</evidence>
<organism evidence="10 11">
    <name type="scientific">Noviherbaspirillum pedocola</name>
    <dbReference type="NCBI Taxonomy" id="2801341"/>
    <lineage>
        <taxon>Bacteria</taxon>
        <taxon>Pseudomonadati</taxon>
        <taxon>Pseudomonadota</taxon>
        <taxon>Betaproteobacteria</taxon>
        <taxon>Burkholderiales</taxon>
        <taxon>Oxalobacteraceae</taxon>
        <taxon>Noviherbaspirillum</taxon>
    </lineage>
</organism>
<dbReference type="RefSeq" id="WP_200595535.1">
    <property type="nucleotide sequence ID" value="NZ_JAEPBG010000011.1"/>
</dbReference>
<keyword evidence="11" id="KW-1185">Reference proteome</keyword>
<evidence type="ECO:0000313" key="11">
    <source>
        <dbReference type="Proteomes" id="UP000622890"/>
    </source>
</evidence>
<sequence length="642" mass="70141">MSERFPTASFGTATLEHFRHFLTSVADYAIYMLSPDGVVSSWNAGAQRFMGYAPEEIVGQHFSRFYTEEDRTNGKPARALRIALEEGKYEEENWRVRKDGTPFWASVVIDPVRDAHGNLLGFAKITRDITERRQAQEALRASEEQFRLLVQGVTDYAIYMLSPAGEVTNWNAGAARIKGYAKEEVVGTHFRRFYTEEDQANGLPEKALEKAAQDGRIEMEGWRVRKDGSRFWANVVIDAIYGESGTLVGFAKITRDITERKKAAEELERAREALFQSQKLEAIGMLTGGIAHDFNNLLAILVSGLERLSAHPGSPPNPKVLDSMQRAADRATALTQQLLAFARQQPMKHERHDLNRVIEGFEPVLRRVGDSSIAFNLQLAAELSPVMVDATQFEAALLNLTTNARHAMPAGGAMTLTTENVELLDHQIEELPAGRYVKIALHDTGSGMHPEVVARARDPFFTTKPVGQGTGLGLSQVHGFVQQSNGGMTLTSTVGAGTTISLYLPALEGPEESDAVSNVTESARGKVLVVDGDQDTLGAAVSLFEGVGYEALEANGGAEALAILKSAPNISILLTDVAPPGMTGVELAREARRLLPEVRVLLAYSDPKDAPTRSDSQGGGDFLLVRKPYRIAEIVKQLRTLG</sequence>
<feature type="coiled-coil region" evidence="5">
    <location>
        <begin position="253"/>
        <end position="280"/>
    </location>
</feature>
<dbReference type="PROSITE" id="PS50110">
    <property type="entry name" value="RESPONSE_REGULATORY"/>
    <property type="match status" value="1"/>
</dbReference>
<dbReference type="SMART" id="SM00388">
    <property type="entry name" value="HisKA"/>
    <property type="match status" value="1"/>
</dbReference>
<dbReference type="InterPro" id="IPR036890">
    <property type="entry name" value="HATPase_C_sf"/>
</dbReference>
<dbReference type="Gene3D" id="3.30.565.10">
    <property type="entry name" value="Histidine kinase-like ATPase, C-terminal domain"/>
    <property type="match status" value="1"/>
</dbReference>
<dbReference type="InterPro" id="IPR036097">
    <property type="entry name" value="HisK_dim/P_sf"/>
</dbReference>
<evidence type="ECO:0000259" key="9">
    <source>
        <dbReference type="PROSITE" id="PS50113"/>
    </source>
</evidence>
<dbReference type="SMART" id="SM00091">
    <property type="entry name" value="PAS"/>
    <property type="match status" value="2"/>
</dbReference>
<name>A0A934W9N5_9BURK</name>
<dbReference type="PRINTS" id="PR00344">
    <property type="entry name" value="BCTRLSENSOR"/>
</dbReference>
<feature type="domain" description="PAC" evidence="9">
    <location>
        <begin position="217"/>
        <end position="269"/>
    </location>
</feature>
<dbReference type="InterPro" id="IPR011006">
    <property type="entry name" value="CheY-like_superfamily"/>
</dbReference>
<evidence type="ECO:0000259" key="8">
    <source>
        <dbReference type="PROSITE" id="PS50112"/>
    </source>
</evidence>
<dbReference type="Pfam" id="PF00512">
    <property type="entry name" value="HisKA"/>
    <property type="match status" value="1"/>
</dbReference>
<dbReference type="InterPro" id="IPR000700">
    <property type="entry name" value="PAS-assoc_C"/>
</dbReference>
<dbReference type="Gene3D" id="3.30.450.20">
    <property type="entry name" value="PAS domain"/>
    <property type="match status" value="2"/>
</dbReference>
<dbReference type="InterPro" id="IPR035965">
    <property type="entry name" value="PAS-like_dom_sf"/>
</dbReference>
<evidence type="ECO:0000256" key="1">
    <source>
        <dbReference type="ARBA" id="ARBA00000085"/>
    </source>
</evidence>
<dbReference type="GO" id="GO:0000155">
    <property type="term" value="F:phosphorelay sensor kinase activity"/>
    <property type="evidence" value="ECO:0007669"/>
    <property type="project" value="InterPro"/>
</dbReference>
<dbReference type="Gene3D" id="3.40.50.2300">
    <property type="match status" value="1"/>
</dbReference>
<comment type="catalytic activity">
    <reaction evidence="1">
        <text>ATP + protein L-histidine = ADP + protein N-phospho-L-histidine.</text>
        <dbReference type="EC" id="2.7.13.3"/>
    </reaction>
</comment>
<dbReference type="SMART" id="SM00086">
    <property type="entry name" value="PAC"/>
    <property type="match status" value="2"/>
</dbReference>
<dbReference type="SUPFAM" id="SSF47384">
    <property type="entry name" value="Homodimeric domain of signal transducing histidine kinase"/>
    <property type="match status" value="1"/>
</dbReference>
<dbReference type="SMART" id="SM00448">
    <property type="entry name" value="REC"/>
    <property type="match status" value="1"/>
</dbReference>
<dbReference type="PANTHER" id="PTHR43065:SF49">
    <property type="entry name" value="HISTIDINE KINASE"/>
    <property type="match status" value="1"/>
</dbReference>
<dbReference type="CDD" id="cd00130">
    <property type="entry name" value="PAS"/>
    <property type="match status" value="2"/>
</dbReference>
<dbReference type="AlphaFoldDB" id="A0A934W9N5"/>
<reference evidence="10" key="1">
    <citation type="submission" date="2021-01" db="EMBL/GenBank/DDBJ databases">
        <title>Genome sequence of strain Noviherbaspirillum sp. DKR-6.</title>
        <authorList>
            <person name="Chaudhary D.K."/>
        </authorList>
    </citation>
    <scope>NUCLEOTIDE SEQUENCE</scope>
    <source>
        <strain evidence="10">DKR-6</strain>
    </source>
</reference>
<gene>
    <name evidence="10" type="ORF">JJB74_22165</name>
</gene>
<proteinExistence type="predicted"/>
<dbReference type="SUPFAM" id="SSF55874">
    <property type="entry name" value="ATPase domain of HSP90 chaperone/DNA topoisomerase II/histidine kinase"/>
    <property type="match status" value="1"/>
</dbReference>
<dbReference type="Proteomes" id="UP000622890">
    <property type="component" value="Unassembled WGS sequence"/>
</dbReference>
<protein>
    <recommendedName>
        <fullName evidence="2">histidine kinase</fullName>
        <ecNumber evidence="2">2.7.13.3</ecNumber>
    </recommendedName>
</protein>
<dbReference type="CDD" id="cd00082">
    <property type="entry name" value="HisKA"/>
    <property type="match status" value="1"/>
</dbReference>
<dbReference type="InterPro" id="IPR000014">
    <property type="entry name" value="PAS"/>
</dbReference>
<dbReference type="EC" id="2.7.13.3" evidence="2"/>
<dbReference type="InterPro" id="IPR003661">
    <property type="entry name" value="HisK_dim/P_dom"/>
</dbReference>
<dbReference type="Pfam" id="PF00072">
    <property type="entry name" value="Response_reg"/>
    <property type="match status" value="1"/>
</dbReference>
<dbReference type="PROSITE" id="PS50109">
    <property type="entry name" value="HIS_KIN"/>
    <property type="match status" value="1"/>
</dbReference>
<dbReference type="InterPro" id="IPR003594">
    <property type="entry name" value="HATPase_dom"/>
</dbReference>
<evidence type="ECO:0000256" key="4">
    <source>
        <dbReference type="PROSITE-ProRule" id="PRU00169"/>
    </source>
</evidence>
<dbReference type="Pfam" id="PF02518">
    <property type="entry name" value="HATPase_c"/>
    <property type="match status" value="1"/>
</dbReference>
<dbReference type="InterPro" id="IPR001789">
    <property type="entry name" value="Sig_transdc_resp-reg_receiver"/>
</dbReference>
<feature type="domain" description="PAS" evidence="8">
    <location>
        <begin position="14"/>
        <end position="87"/>
    </location>
</feature>
<accession>A0A934W9N5</accession>
<feature type="domain" description="Histidine kinase" evidence="6">
    <location>
        <begin position="289"/>
        <end position="508"/>
    </location>
</feature>
<evidence type="ECO:0000256" key="2">
    <source>
        <dbReference type="ARBA" id="ARBA00012438"/>
    </source>
</evidence>
<comment type="caution">
    <text evidence="10">The sequence shown here is derived from an EMBL/GenBank/DDBJ whole genome shotgun (WGS) entry which is preliminary data.</text>
</comment>
<evidence type="ECO:0000256" key="5">
    <source>
        <dbReference type="SAM" id="Coils"/>
    </source>
</evidence>
<evidence type="ECO:0000313" key="10">
    <source>
        <dbReference type="EMBL" id="MBK4737334.1"/>
    </source>
</evidence>
<feature type="domain" description="Response regulatory" evidence="7">
    <location>
        <begin position="526"/>
        <end position="642"/>
    </location>
</feature>
<dbReference type="PROSITE" id="PS50113">
    <property type="entry name" value="PAC"/>
    <property type="match status" value="2"/>
</dbReference>
<feature type="domain" description="PAC" evidence="9">
    <location>
        <begin position="89"/>
        <end position="141"/>
    </location>
</feature>
<dbReference type="PROSITE" id="PS50112">
    <property type="entry name" value="PAS"/>
    <property type="match status" value="2"/>
</dbReference>
<dbReference type="EMBL" id="JAEPBG010000011">
    <property type="protein sequence ID" value="MBK4737334.1"/>
    <property type="molecule type" value="Genomic_DNA"/>
</dbReference>
<dbReference type="PANTHER" id="PTHR43065">
    <property type="entry name" value="SENSOR HISTIDINE KINASE"/>
    <property type="match status" value="1"/>
</dbReference>
<evidence type="ECO:0000259" key="7">
    <source>
        <dbReference type="PROSITE" id="PS50110"/>
    </source>
</evidence>
<feature type="domain" description="PAS" evidence="8">
    <location>
        <begin position="142"/>
        <end position="215"/>
    </location>
</feature>
<keyword evidence="5" id="KW-0175">Coiled coil</keyword>